<dbReference type="Proteomes" id="UP000590740">
    <property type="component" value="Unassembled WGS sequence"/>
</dbReference>
<feature type="region of interest" description="Disordered" evidence="1">
    <location>
        <begin position="1"/>
        <end position="28"/>
    </location>
</feature>
<dbReference type="EMBL" id="JACHIG010000008">
    <property type="protein sequence ID" value="MBB5034128.1"/>
    <property type="molecule type" value="Genomic_DNA"/>
</dbReference>
<evidence type="ECO:0000256" key="1">
    <source>
        <dbReference type="SAM" id="MobiDB-lite"/>
    </source>
</evidence>
<accession>A0A7W8DLA8</accession>
<evidence type="ECO:0000313" key="3">
    <source>
        <dbReference type="Proteomes" id="UP000590740"/>
    </source>
</evidence>
<name>A0A7W8DLA8_9BACT</name>
<dbReference type="RefSeq" id="WP_184341630.1">
    <property type="nucleotide sequence ID" value="NZ_JACHIG010000008.1"/>
</dbReference>
<sequence length="145" mass="16283">MNDPLAQFRKKPPGTTADTPPPKGSDEYVAFDAKDKVDRLKIRRANDPTRSPGYAYLLDIVYDGPYGTNFVLVFTFLMVLVRGKNLQSVVMALEMGTADFIQEFDPDRWQMPKDDKAPFIESIEVIVQESGPSIADSERGKKTVH</sequence>
<protein>
    <submittedName>
        <fullName evidence="2">Uncharacterized protein</fullName>
    </submittedName>
</protein>
<reference evidence="2 3" key="1">
    <citation type="submission" date="2020-08" db="EMBL/GenBank/DDBJ databases">
        <title>Genomic Encyclopedia of Type Strains, Phase IV (KMG-IV): sequencing the most valuable type-strain genomes for metagenomic binning, comparative biology and taxonomic classification.</title>
        <authorList>
            <person name="Goeker M."/>
        </authorList>
    </citation>
    <scope>NUCLEOTIDE SEQUENCE [LARGE SCALE GENOMIC DNA]</scope>
    <source>
        <strain evidence="2 3">DSM 12252</strain>
    </source>
</reference>
<comment type="caution">
    <text evidence="2">The sequence shown here is derived from an EMBL/GenBank/DDBJ whole genome shotgun (WGS) entry which is preliminary data.</text>
</comment>
<gene>
    <name evidence="2" type="ORF">HNQ65_003719</name>
</gene>
<dbReference type="AlphaFoldDB" id="A0A7W8DLA8"/>
<proteinExistence type="predicted"/>
<evidence type="ECO:0000313" key="2">
    <source>
        <dbReference type="EMBL" id="MBB5034128.1"/>
    </source>
</evidence>
<organism evidence="2 3">
    <name type="scientific">Prosthecobacter vanneervenii</name>
    <dbReference type="NCBI Taxonomy" id="48466"/>
    <lineage>
        <taxon>Bacteria</taxon>
        <taxon>Pseudomonadati</taxon>
        <taxon>Verrucomicrobiota</taxon>
        <taxon>Verrucomicrobiia</taxon>
        <taxon>Verrucomicrobiales</taxon>
        <taxon>Verrucomicrobiaceae</taxon>
        <taxon>Prosthecobacter</taxon>
    </lineage>
</organism>
<keyword evidence="3" id="KW-1185">Reference proteome</keyword>